<keyword evidence="2" id="KW-1185">Reference proteome</keyword>
<name>A0ACB9EKN0_ARCLA</name>
<accession>A0ACB9EKN0</accession>
<dbReference type="EMBL" id="CM042048">
    <property type="protein sequence ID" value="KAI3759163.1"/>
    <property type="molecule type" value="Genomic_DNA"/>
</dbReference>
<evidence type="ECO:0000313" key="2">
    <source>
        <dbReference type="Proteomes" id="UP001055879"/>
    </source>
</evidence>
<sequence length="92" mass="10677">MHDENCREHKRYDVGVVANGHGALLYNDEIDFVYERCKNDYTIGILIFSSCSYPFFVSLLGRFSFSRFGSVFILSLDHSFRGLLFQASYIIF</sequence>
<reference evidence="2" key="1">
    <citation type="journal article" date="2022" name="Mol. Ecol. Resour.">
        <title>The genomes of chicory, endive, great burdock and yacon provide insights into Asteraceae palaeo-polyploidization history and plant inulin production.</title>
        <authorList>
            <person name="Fan W."/>
            <person name="Wang S."/>
            <person name="Wang H."/>
            <person name="Wang A."/>
            <person name="Jiang F."/>
            <person name="Liu H."/>
            <person name="Zhao H."/>
            <person name="Xu D."/>
            <person name="Zhang Y."/>
        </authorList>
    </citation>
    <scope>NUCLEOTIDE SEQUENCE [LARGE SCALE GENOMIC DNA]</scope>
    <source>
        <strain evidence="2">cv. Niubang</strain>
    </source>
</reference>
<comment type="caution">
    <text evidence="1">The sequence shown here is derived from an EMBL/GenBank/DDBJ whole genome shotgun (WGS) entry which is preliminary data.</text>
</comment>
<proteinExistence type="predicted"/>
<reference evidence="1 2" key="2">
    <citation type="journal article" date="2022" name="Mol. Ecol. Resour.">
        <title>The genomes of chicory, endive, great burdock and yacon provide insights into Asteraceae paleo-polyploidization history and plant inulin production.</title>
        <authorList>
            <person name="Fan W."/>
            <person name="Wang S."/>
            <person name="Wang H."/>
            <person name="Wang A."/>
            <person name="Jiang F."/>
            <person name="Liu H."/>
            <person name="Zhao H."/>
            <person name="Xu D."/>
            <person name="Zhang Y."/>
        </authorList>
    </citation>
    <scope>NUCLEOTIDE SEQUENCE [LARGE SCALE GENOMIC DNA]</scope>
    <source>
        <strain evidence="2">cv. Niubang</strain>
    </source>
</reference>
<dbReference type="Proteomes" id="UP001055879">
    <property type="component" value="Linkage Group LG02"/>
</dbReference>
<evidence type="ECO:0000313" key="1">
    <source>
        <dbReference type="EMBL" id="KAI3759163.1"/>
    </source>
</evidence>
<gene>
    <name evidence="1" type="ORF">L6452_06748</name>
</gene>
<organism evidence="1 2">
    <name type="scientific">Arctium lappa</name>
    <name type="common">Greater burdock</name>
    <name type="synonym">Lappa major</name>
    <dbReference type="NCBI Taxonomy" id="4217"/>
    <lineage>
        <taxon>Eukaryota</taxon>
        <taxon>Viridiplantae</taxon>
        <taxon>Streptophyta</taxon>
        <taxon>Embryophyta</taxon>
        <taxon>Tracheophyta</taxon>
        <taxon>Spermatophyta</taxon>
        <taxon>Magnoliopsida</taxon>
        <taxon>eudicotyledons</taxon>
        <taxon>Gunneridae</taxon>
        <taxon>Pentapetalae</taxon>
        <taxon>asterids</taxon>
        <taxon>campanulids</taxon>
        <taxon>Asterales</taxon>
        <taxon>Asteraceae</taxon>
        <taxon>Carduoideae</taxon>
        <taxon>Cardueae</taxon>
        <taxon>Arctiinae</taxon>
        <taxon>Arctium</taxon>
    </lineage>
</organism>
<protein>
    <submittedName>
        <fullName evidence="1">Uncharacterized protein</fullName>
    </submittedName>
</protein>